<dbReference type="EMBL" id="MU069704">
    <property type="protein sequence ID" value="KAF5835464.1"/>
    <property type="molecule type" value="Genomic_DNA"/>
</dbReference>
<dbReference type="Pfam" id="PF00271">
    <property type="entry name" value="Helicase_C"/>
    <property type="match status" value="1"/>
</dbReference>
<dbReference type="SMART" id="SM00490">
    <property type="entry name" value="HELICc"/>
    <property type="match status" value="1"/>
</dbReference>
<feature type="domain" description="Helicase C-terminal" evidence="12">
    <location>
        <begin position="163"/>
        <end position="307"/>
    </location>
</feature>
<dbReference type="CDD" id="cd18787">
    <property type="entry name" value="SF2_C_DEAD"/>
    <property type="match status" value="1"/>
</dbReference>
<keyword evidence="14" id="KW-1185">Reference proteome</keyword>
<keyword evidence="6" id="KW-0694">RNA-binding</keyword>
<dbReference type="PANTHER" id="PTHR47959">
    <property type="entry name" value="ATP-DEPENDENT RNA HELICASE RHLE-RELATED"/>
    <property type="match status" value="1"/>
</dbReference>
<keyword evidence="4 9" id="KW-0347">Helicase</keyword>
<evidence type="ECO:0000256" key="6">
    <source>
        <dbReference type="ARBA" id="ARBA00022884"/>
    </source>
</evidence>
<proteinExistence type="inferred from homology"/>
<gene>
    <name evidence="13" type="ORF">DUNSADRAFT_7353</name>
</gene>
<dbReference type="InterPro" id="IPR027417">
    <property type="entry name" value="P-loop_NTPase"/>
</dbReference>
<evidence type="ECO:0000256" key="9">
    <source>
        <dbReference type="RuleBase" id="RU000492"/>
    </source>
</evidence>
<dbReference type="Proteomes" id="UP000815325">
    <property type="component" value="Unassembled WGS sequence"/>
</dbReference>
<dbReference type="EC" id="3.6.4.13" evidence="1"/>
<evidence type="ECO:0000256" key="4">
    <source>
        <dbReference type="ARBA" id="ARBA00022806"/>
    </source>
</evidence>
<dbReference type="PANTHER" id="PTHR47959:SF15">
    <property type="entry name" value="RNA HELICASE"/>
    <property type="match status" value="1"/>
</dbReference>
<evidence type="ECO:0000256" key="5">
    <source>
        <dbReference type="ARBA" id="ARBA00022840"/>
    </source>
</evidence>
<comment type="caution">
    <text evidence="13">The sequence shown here is derived from an EMBL/GenBank/DDBJ whole genome shotgun (WGS) entry which is preliminary data.</text>
</comment>
<keyword evidence="2 9" id="KW-0547">Nucleotide-binding</keyword>
<evidence type="ECO:0000256" key="10">
    <source>
        <dbReference type="SAM" id="MobiDB-lite"/>
    </source>
</evidence>
<dbReference type="InterPro" id="IPR001650">
    <property type="entry name" value="Helicase_C-like"/>
</dbReference>
<dbReference type="SMART" id="SM00487">
    <property type="entry name" value="DEXDc"/>
    <property type="match status" value="1"/>
</dbReference>
<evidence type="ECO:0000256" key="3">
    <source>
        <dbReference type="ARBA" id="ARBA00022801"/>
    </source>
</evidence>
<reference evidence="13" key="1">
    <citation type="submission" date="2017-08" db="EMBL/GenBank/DDBJ databases">
        <authorList>
            <person name="Polle J.E."/>
            <person name="Barry K."/>
            <person name="Cushman J."/>
            <person name="Schmutz J."/>
            <person name="Tran D."/>
            <person name="Hathwaick L.T."/>
            <person name="Yim W.C."/>
            <person name="Jenkins J."/>
            <person name="Mckie-Krisberg Z.M."/>
            <person name="Prochnik S."/>
            <person name="Lindquist E."/>
            <person name="Dockter R.B."/>
            <person name="Adam C."/>
            <person name="Molina H."/>
            <person name="Bunkerborg J."/>
            <person name="Jin E."/>
            <person name="Buchheim M."/>
            <person name="Magnuson J."/>
        </authorList>
    </citation>
    <scope>NUCLEOTIDE SEQUENCE</scope>
    <source>
        <strain evidence="13">CCAP 19/18</strain>
    </source>
</reference>
<dbReference type="InterPro" id="IPR050079">
    <property type="entry name" value="DEAD_box_RNA_helicase"/>
</dbReference>
<feature type="region of interest" description="Disordered" evidence="10">
    <location>
        <begin position="309"/>
        <end position="367"/>
    </location>
</feature>
<name>A0ABQ7GLH2_DUNSA</name>
<feature type="domain" description="Helicase ATP-binding" evidence="11">
    <location>
        <begin position="1"/>
        <end position="135"/>
    </location>
</feature>
<keyword evidence="5 9" id="KW-0067">ATP-binding</keyword>
<organism evidence="13 14">
    <name type="scientific">Dunaliella salina</name>
    <name type="common">Green alga</name>
    <name type="synonym">Protococcus salinus</name>
    <dbReference type="NCBI Taxonomy" id="3046"/>
    <lineage>
        <taxon>Eukaryota</taxon>
        <taxon>Viridiplantae</taxon>
        <taxon>Chlorophyta</taxon>
        <taxon>core chlorophytes</taxon>
        <taxon>Chlorophyceae</taxon>
        <taxon>CS clade</taxon>
        <taxon>Chlamydomonadales</taxon>
        <taxon>Dunaliellaceae</taxon>
        <taxon>Dunaliella</taxon>
    </lineage>
</organism>
<dbReference type="Pfam" id="PF00270">
    <property type="entry name" value="DEAD"/>
    <property type="match status" value="1"/>
</dbReference>
<evidence type="ECO:0000313" key="14">
    <source>
        <dbReference type="Proteomes" id="UP000815325"/>
    </source>
</evidence>
<dbReference type="InterPro" id="IPR000629">
    <property type="entry name" value="RNA-helicase_DEAD-box_CS"/>
</dbReference>
<accession>A0ABQ7GLH2</accession>
<dbReference type="Gene3D" id="3.40.50.300">
    <property type="entry name" value="P-loop containing nucleotide triphosphate hydrolases"/>
    <property type="match status" value="2"/>
</dbReference>
<dbReference type="GO" id="GO:0016787">
    <property type="term" value="F:hydrolase activity"/>
    <property type="evidence" value="ECO:0007669"/>
    <property type="project" value="UniProtKB-KW"/>
</dbReference>
<comment type="similarity">
    <text evidence="7">Belongs to the DEAD box helicase family. DDX52/ROK1 subfamily.</text>
</comment>
<evidence type="ECO:0000259" key="11">
    <source>
        <dbReference type="PROSITE" id="PS51192"/>
    </source>
</evidence>
<dbReference type="InterPro" id="IPR014001">
    <property type="entry name" value="Helicase_ATP-bd"/>
</dbReference>
<evidence type="ECO:0000313" key="13">
    <source>
        <dbReference type="EMBL" id="KAF5835464.1"/>
    </source>
</evidence>
<evidence type="ECO:0000256" key="8">
    <source>
        <dbReference type="ARBA" id="ARBA00047984"/>
    </source>
</evidence>
<keyword evidence="3 9" id="KW-0378">Hydrolase</keyword>
<dbReference type="SUPFAM" id="SSF52540">
    <property type="entry name" value="P-loop containing nucleoside triphosphate hydrolases"/>
    <property type="match status" value="1"/>
</dbReference>
<evidence type="ECO:0000256" key="7">
    <source>
        <dbReference type="ARBA" id="ARBA00024355"/>
    </source>
</evidence>
<evidence type="ECO:0000256" key="1">
    <source>
        <dbReference type="ARBA" id="ARBA00012552"/>
    </source>
</evidence>
<evidence type="ECO:0000256" key="2">
    <source>
        <dbReference type="ARBA" id="ARBA00022741"/>
    </source>
</evidence>
<dbReference type="InterPro" id="IPR011545">
    <property type="entry name" value="DEAD/DEAH_box_helicase_dom"/>
</dbReference>
<evidence type="ECO:0000259" key="12">
    <source>
        <dbReference type="PROSITE" id="PS51194"/>
    </source>
</evidence>
<dbReference type="PROSITE" id="PS51192">
    <property type="entry name" value="HELICASE_ATP_BIND_1"/>
    <property type="match status" value="1"/>
</dbReference>
<sequence length="367" mass="40182">MWPDAVKAVILSPSHELTAQQGRVLKQLLPGSNLKASILTRSTAAGTNFSKVDVLLANPLRLATLADEGRIDLSHVRYLVLDEADKLFEMGFVEQIDAVLSACKHKSIVRALFSATLPEKVEELARTVLVEPLRVTVGMRNTAVNTVDQRLLFVGRENGKLLALRQLLTEGLKPPVLVFVATKDRARALHKELMYDGVRADSLSASQSMAARTAAVDNFRSGRTWVLVSTDLIGRGMDFVGVNTVINYDMPTTTTDYIHRIGRTGRAGHTGTAVTFFTEEDKPVLRPVANLIRESGGNVPDWMTKMKKVRAKDRKKMKLSEKEASGSTISTQTKEGKQKAKKRAGPGERTGPTKRTGHRGLANLGGF</sequence>
<protein>
    <recommendedName>
        <fullName evidence="1">RNA helicase</fullName>
        <ecNumber evidence="1">3.6.4.13</ecNumber>
    </recommendedName>
</protein>
<dbReference type="PROSITE" id="PS00039">
    <property type="entry name" value="DEAD_ATP_HELICASE"/>
    <property type="match status" value="1"/>
</dbReference>
<dbReference type="PROSITE" id="PS51194">
    <property type="entry name" value="HELICASE_CTER"/>
    <property type="match status" value="1"/>
</dbReference>
<comment type="catalytic activity">
    <reaction evidence="8">
        <text>ATP + H2O = ADP + phosphate + H(+)</text>
        <dbReference type="Rhea" id="RHEA:13065"/>
        <dbReference type="ChEBI" id="CHEBI:15377"/>
        <dbReference type="ChEBI" id="CHEBI:15378"/>
        <dbReference type="ChEBI" id="CHEBI:30616"/>
        <dbReference type="ChEBI" id="CHEBI:43474"/>
        <dbReference type="ChEBI" id="CHEBI:456216"/>
        <dbReference type="EC" id="3.6.4.13"/>
    </reaction>
</comment>